<reference evidence="1" key="1">
    <citation type="journal article" date="2021" name="PeerJ">
        <title>Extensive microbial diversity within the chicken gut microbiome revealed by metagenomics and culture.</title>
        <authorList>
            <person name="Gilroy R."/>
            <person name="Ravi A."/>
            <person name="Getino M."/>
            <person name="Pursley I."/>
            <person name="Horton D.L."/>
            <person name="Alikhan N.F."/>
            <person name="Baker D."/>
            <person name="Gharbi K."/>
            <person name="Hall N."/>
            <person name="Watson M."/>
            <person name="Adriaenssens E.M."/>
            <person name="Foster-Nyarko E."/>
            <person name="Jarju S."/>
            <person name="Secka A."/>
            <person name="Antonio M."/>
            <person name="Oren A."/>
            <person name="Chaudhuri R.R."/>
            <person name="La Ragione R."/>
            <person name="Hildebrand F."/>
            <person name="Pallen M.J."/>
        </authorList>
    </citation>
    <scope>NUCLEOTIDE SEQUENCE</scope>
    <source>
        <strain evidence="1">CHK199-9574</strain>
    </source>
</reference>
<dbReference type="Proteomes" id="UP000824135">
    <property type="component" value="Unassembled WGS sequence"/>
</dbReference>
<gene>
    <name evidence="1" type="ORF">H9728_05035</name>
</gene>
<evidence type="ECO:0000313" key="2">
    <source>
        <dbReference type="Proteomes" id="UP000824135"/>
    </source>
</evidence>
<proteinExistence type="predicted"/>
<comment type="caution">
    <text evidence="1">The sequence shown here is derived from an EMBL/GenBank/DDBJ whole genome shotgun (WGS) entry which is preliminary data.</text>
</comment>
<name>A0A9D2CGC2_9FIRM</name>
<sequence>MGLVAAKCTNCGAKIEVDNTQEAGICPYCGTAFIVEKAIHNYNINYNIENAQITVNHNLDKSVRISCPDYQGQLFNNACIAYDKETGEELARCKQGETLVFRLSEPTEVKVVVKGSFGKPSEVMYPGDRFRIGYRGFGKIYLAKVDML</sequence>
<organism evidence="1 2">
    <name type="scientific">Candidatus Borkfalkia excrementavium</name>
    <dbReference type="NCBI Taxonomy" id="2838505"/>
    <lineage>
        <taxon>Bacteria</taxon>
        <taxon>Bacillati</taxon>
        <taxon>Bacillota</taxon>
        <taxon>Clostridia</taxon>
        <taxon>Christensenellales</taxon>
        <taxon>Christensenellaceae</taxon>
        <taxon>Candidatus Borkfalkia</taxon>
    </lineage>
</organism>
<protein>
    <submittedName>
        <fullName evidence="1">Uncharacterized protein</fullName>
    </submittedName>
</protein>
<dbReference type="Gene3D" id="2.20.28.30">
    <property type="entry name" value="RNA polymerase ii, chain L"/>
    <property type="match status" value="1"/>
</dbReference>
<dbReference type="AlphaFoldDB" id="A0A9D2CGC2"/>
<accession>A0A9D2CGC2</accession>
<dbReference type="EMBL" id="DXCO01000035">
    <property type="protein sequence ID" value="HIY78390.1"/>
    <property type="molecule type" value="Genomic_DNA"/>
</dbReference>
<evidence type="ECO:0000313" key="1">
    <source>
        <dbReference type="EMBL" id="HIY78390.1"/>
    </source>
</evidence>
<reference evidence="1" key="2">
    <citation type="submission" date="2021-04" db="EMBL/GenBank/DDBJ databases">
        <authorList>
            <person name="Gilroy R."/>
        </authorList>
    </citation>
    <scope>NUCLEOTIDE SEQUENCE</scope>
    <source>
        <strain evidence="1">CHK199-9574</strain>
    </source>
</reference>